<sequence length="135" mass="13968">MAITFQPQASTLLRRALVLDAGVSGAAGLLQLAATAPLSRLLAIDPGWLRGGGAVLLAWMLFVGWVATRKPIAPALAWTVIGVNLAWVAGSVLVLVEGAIAPNALGLTFVLAQAAVVAVFAELQFFGLRRQLKAA</sequence>
<gene>
    <name evidence="2" type="ORF">AZ78_0111</name>
</gene>
<dbReference type="Proteomes" id="UP000023435">
    <property type="component" value="Unassembled WGS sequence"/>
</dbReference>
<keyword evidence="1" id="KW-1133">Transmembrane helix</keyword>
<organism evidence="2 3">
    <name type="scientific">Lysobacter capsici AZ78</name>
    <dbReference type="NCBI Taxonomy" id="1444315"/>
    <lineage>
        <taxon>Bacteria</taxon>
        <taxon>Pseudomonadati</taxon>
        <taxon>Pseudomonadota</taxon>
        <taxon>Gammaproteobacteria</taxon>
        <taxon>Lysobacterales</taxon>
        <taxon>Lysobacteraceae</taxon>
        <taxon>Lysobacter</taxon>
    </lineage>
</organism>
<feature type="transmembrane region" description="Helical" evidence="1">
    <location>
        <begin position="12"/>
        <end position="36"/>
    </location>
</feature>
<feature type="transmembrane region" description="Helical" evidence="1">
    <location>
        <begin position="75"/>
        <end position="96"/>
    </location>
</feature>
<proteinExistence type="predicted"/>
<dbReference type="OrthoDB" id="6027329at2"/>
<comment type="caution">
    <text evidence="2">The sequence shown here is derived from an EMBL/GenBank/DDBJ whole genome shotgun (WGS) entry which is preliminary data.</text>
</comment>
<evidence type="ECO:0000313" key="3">
    <source>
        <dbReference type="Proteomes" id="UP000023435"/>
    </source>
</evidence>
<dbReference type="RefSeq" id="WP_036108587.1">
    <property type="nucleotide sequence ID" value="NZ_JAJA02000001.1"/>
</dbReference>
<keyword evidence="1" id="KW-0812">Transmembrane</keyword>
<accession>A0A108U4T4</accession>
<protein>
    <recommendedName>
        <fullName evidence="4">Integral membrane protein</fullName>
    </recommendedName>
</protein>
<evidence type="ECO:0008006" key="4">
    <source>
        <dbReference type="Google" id="ProtNLM"/>
    </source>
</evidence>
<keyword evidence="1" id="KW-0472">Membrane</keyword>
<name>A0A108U4T4_9GAMM</name>
<keyword evidence="3" id="KW-1185">Reference proteome</keyword>
<feature type="transmembrane region" description="Helical" evidence="1">
    <location>
        <begin position="102"/>
        <end position="123"/>
    </location>
</feature>
<evidence type="ECO:0000256" key="1">
    <source>
        <dbReference type="SAM" id="Phobius"/>
    </source>
</evidence>
<feature type="transmembrane region" description="Helical" evidence="1">
    <location>
        <begin position="48"/>
        <end position="68"/>
    </location>
</feature>
<reference evidence="2 3" key="1">
    <citation type="journal article" date="2014" name="Genome Announc.">
        <title>Draft Genome Sequence of Lysobacter capsici AZ78, a Bacterium Antagonistic to Plant-Pathogenic Oomycetes.</title>
        <authorList>
            <person name="Puopolo G."/>
            <person name="Sonego P."/>
            <person name="Engelen K."/>
            <person name="Pertot I."/>
        </authorList>
    </citation>
    <scope>NUCLEOTIDE SEQUENCE [LARGE SCALE GENOMIC DNA]</scope>
    <source>
        <strain evidence="2 3">AZ78</strain>
    </source>
</reference>
<dbReference type="EMBL" id="JAJA02000001">
    <property type="protein sequence ID" value="KWS02567.1"/>
    <property type="molecule type" value="Genomic_DNA"/>
</dbReference>
<dbReference type="AlphaFoldDB" id="A0A108U4T4"/>
<evidence type="ECO:0000313" key="2">
    <source>
        <dbReference type="EMBL" id="KWS02567.1"/>
    </source>
</evidence>